<sequence>MFSFTSPGMKIYTKFTKGGGPSTLRVHRHTCHRIGMMLSEIGQPPKYAELYIFDTDNGIENRMKCFRDNKHINRTIVTNPRLMLDKNNVHAKDFRMTHDMFKNHNVKDLKLRLIFYRQIDGMVNNKPTISEVVALIVGDIDIGTKRDIIIQGHGGNLQRIDEFHPSYLAFQYPLLFPCGEDVYRANILHA</sequence>
<dbReference type="Gramene" id="Psat05G0499100-T1">
    <property type="protein sequence ID" value="KAI5409390.1"/>
    <property type="gene ID" value="KIW84_054991"/>
</dbReference>
<dbReference type="PANTHER" id="PTHR45786:SF66">
    <property type="entry name" value="HOOK MOTIF PROTEIN, PUTATIVE-RELATED"/>
    <property type="match status" value="1"/>
</dbReference>
<dbReference type="AlphaFoldDB" id="A0A9D4WZA4"/>
<name>A0A9D4WZA4_PEA</name>
<gene>
    <name evidence="1" type="ORF">KIW84_054991</name>
</gene>
<reference evidence="1 2" key="1">
    <citation type="journal article" date="2022" name="Nat. Genet.">
        <title>Improved pea reference genome and pan-genome highlight genomic features and evolutionary characteristics.</title>
        <authorList>
            <person name="Yang T."/>
            <person name="Liu R."/>
            <person name="Luo Y."/>
            <person name="Hu S."/>
            <person name="Wang D."/>
            <person name="Wang C."/>
            <person name="Pandey M.K."/>
            <person name="Ge S."/>
            <person name="Xu Q."/>
            <person name="Li N."/>
            <person name="Li G."/>
            <person name="Huang Y."/>
            <person name="Saxena R.K."/>
            <person name="Ji Y."/>
            <person name="Li M."/>
            <person name="Yan X."/>
            <person name="He Y."/>
            <person name="Liu Y."/>
            <person name="Wang X."/>
            <person name="Xiang C."/>
            <person name="Varshney R.K."/>
            <person name="Ding H."/>
            <person name="Gao S."/>
            <person name="Zong X."/>
        </authorList>
    </citation>
    <scope>NUCLEOTIDE SEQUENCE [LARGE SCALE GENOMIC DNA]</scope>
    <source>
        <strain evidence="1 2">cv. Zhongwan 6</strain>
    </source>
</reference>
<accession>A0A9D4WZA4</accession>
<dbReference type="PANTHER" id="PTHR45786">
    <property type="entry name" value="DNA BINDING PROTEIN-LIKE"/>
    <property type="match status" value="1"/>
</dbReference>
<keyword evidence="2" id="KW-1185">Reference proteome</keyword>
<evidence type="ECO:0008006" key="3">
    <source>
        <dbReference type="Google" id="ProtNLM"/>
    </source>
</evidence>
<evidence type="ECO:0000313" key="2">
    <source>
        <dbReference type="Proteomes" id="UP001058974"/>
    </source>
</evidence>
<protein>
    <recommendedName>
        <fullName evidence="3">Helitron helicase-like domain-containing protein</fullName>
    </recommendedName>
</protein>
<evidence type="ECO:0000313" key="1">
    <source>
        <dbReference type="EMBL" id="KAI5409390.1"/>
    </source>
</evidence>
<proteinExistence type="predicted"/>
<organism evidence="1 2">
    <name type="scientific">Pisum sativum</name>
    <name type="common">Garden pea</name>
    <name type="synonym">Lathyrus oleraceus</name>
    <dbReference type="NCBI Taxonomy" id="3888"/>
    <lineage>
        <taxon>Eukaryota</taxon>
        <taxon>Viridiplantae</taxon>
        <taxon>Streptophyta</taxon>
        <taxon>Embryophyta</taxon>
        <taxon>Tracheophyta</taxon>
        <taxon>Spermatophyta</taxon>
        <taxon>Magnoliopsida</taxon>
        <taxon>eudicotyledons</taxon>
        <taxon>Gunneridae</taxon>
        <taxon>Pentapetalae</taxon>
        <taxon>rosids</taxon>
        <taxon>fabids</taxon>
        <taxon>Fabales</taxon>
        <taxon>Fabaceae</taxon>
        <taxon>Papilionoideae</taxon>
        <taxon>50 kb inversion clade</taxon>
        <taxon>NPAAA clade</taxon>
        <taxon>Hologalegina</taxon>
        <taxon>IRL clade</taxon>
        <taxon>Fabeae</taxon>
        <taxon>Lathyrus</taxon>
    </lineage>
</organism>
<dbReference type="Proteomes" id="UP001058974">
    <property type="component" value="Chromosome 5"/>
</dbReference>
<dbReference type="EMBL" id="JAMSHJ010000005">
    <property type="protein sequence ID" value="KAI5409390.1"/>
    <property type="molecule type" value="Genomic_DNA"/>
</dbReference>
<comment type="caution">
    <text evidence="1">The sequence shown here is derived from an EMBL/GenBank/DDBJ whole genome shotgun (WGS) entry which is preliminary data.</text>
</comment>